<feature type="transmembrane region" description="Helical" evidence="5">
    <location>
        <begin position="124"/>
        <end position="146"/>
    </location>
</feature>
<evidence type="ECO:0000313" key="6">
    <source>
        <dbReference type="EMBL" id="CAJ0576945.1"/>
    </source>
</evidence>
<dbReference type="EMBL" id="CATQJA010002647">
    <property type="protein sequence ID" value="CAJ0576945.1"/>
    <property type="molecule type" value="Genomic_DNA"/>
</dbReference>
<evidence type="ECO:0000313" key="7">
    <source>
        <dbReference type="Proteomes" id="UP001177023"/>
    </source>
</evidence>
<organism evidence="6 7">
    <name type="scientific">Mesorhabditis spiculigera</name>
    <dbReference type="NCBI Taxonomy" id="96644"/>
    <lineage>
        <taxon>Eukaryota</taxon>
        <taxon>Metazoa</taxon>
        <taxon>Ecdysozoa</taxon>
        <taxon>Nematoda</taxon>
        <taxon>Chromadorea</taxon>
        <taxon>Rhabditida</taxon>
        <taxon>Rhabditina</taxon>
        <taxon>Rhabditomorpha</taxon>
        <taxon>Rhabditoidea</taxon>
        <taxon>Rhabditidae</taxon>
        <taxon>Mesorhabditinae</taxon>
        <taxon>Mesorhabditis</taxon>
    </lineage>
</organism>
<accession>A0AA36G316</accession>
<dbReference type="SUPFAM" id="SSF103473">
    <property type="entry name" value="MFS general substrate transporter"/>
    <property type="match status" value="1"/>
</dbReference>
<name>A0AA36G316_9BILA</name>
<dbReference type="PANTHER" id="PTHR23510:SF73">
    <property type="entry name" value="MFS DOMAIN-CONTAINING PROTEIN"/>
    <property type="match status" value="1"/>
</dbReference>
<evidence type="ECO:0000256" key="3">
    <source>
        <dbReference type="ARBA" id="ARBA00022989"/>
    </source>
</evidence>
<dbReference type="GO" id="GO:0022857">
    <property type="term" value="F:transmembrane transporter activity"/>
    <property type="evidence" value="ECO:0007669"/>
    <property type="project" value="InterPro"/>
</dbReference>
<feature type="transmembrane region" description="Helical" evidence="5">
    <location>
        <begin position="262"/>
        <end position="284"/>
    </location>
</feature>
<dbReference type="Pfam" id="PF07690">
    <property type="entry name" value="MFS_1"/>
    <property type="match status" value="1"/>
</dbReference>
<evidence type="ECO:0000256" key="5">
    <source>
        <dbReference type="SAM" id="Phobius"/>
    </source>
</evidence>
<proteinExistence type="predicted"/>
<gene>
    <name evidence="6" type="ORF">MSPICULIGERA_LOCUS15226</name>
</gene>
<feature type="non-terminal residue" evidence="6">
    <location>
        <position position="1"/>
    </location>
</feature>
<dbReference type="InterPro" id="IPR036259">
    <property type="entry name" value="MFS_trans_sf"/>
</dbReference>
<keyword evidence="4 5" id="KW-0472">Membrane</keyword>
<feature type="transmembrane region" description="Helical" evidence="5">
    <location>
        <begin position="50"/>
        <end position="71"/>
    </location>
</feature>
<evidence type="ECO:0000256" key="1">
    <source>
        <dbReference type="ARBA" id="ARBA00004141"/>
    </source>
</evidence>
<evidence type="ECO:0000256" key="2">
    <source>
        <dbReference type="ARBA" id="ARBA00022692"/>
    </source>
</evidence>
<feature type="transmembrane region" description="Helical" evidence="5">
    <location>
        <begin position="167"/>
        <end position="191"/>
    </location>
</feature>
<dbReference type="Gene3D" id="1.20.1250.20">
    <property type="entry name" value="MFS general substrate transporter like domains"/>
    <property type="match status" value="1"/>
</dbReference>
<feature type="transmembrane region" description="Helical" evidence="5">
    <location>
        <begin position="415"/>
        <end position="434"/>
    </location>
</feature>
<reference evidence="6" key="1">
    <citation type="submission" date="2023-06" db="EMBL/GenBank/DDBJ databases">
        <authorList>
            <person name="Delattre M."/>
        </authorList>
    </citation>
    <scope>NUCLEOTIDE SEQUENCE</scope>
    <source>
        <strain evidence="6">AF72</strain>
    </source>
</reference>
<evidence type="ECO:0000256" key="4">
    <source>
        <dbReference type="ARBA" id="ARBA00023136"/>
    </source>
</evidence>
<feature type="transmembrane region" description="Helical" evidence="5">
    <location>
        <begin position="296"/>
        <end position="315"/>
    </location>
</feature>
<dbReference type="PANTHER" id="PTHR23510">
    <property type="entry name" value="INNER MEMBRANE TRANSPORT PROTEIN YAJR"/>
    <property type="match status" value="1"/>
</dbReference>
<sequence>MEKTDGMTDWRKIIISGIIWLLSAVEDHIIGVSEWPYMSTIDPKATTSFFGVATAMSHAGHAIGAMVFALWRRRFKTAKHEVFPENRRYLMMVCYFLFGLGLGSMSVIRSYIADVSTEGDRSRAYAVTNCAGLMAIVLGPVIQLAFSAKTFEYPGHNIIGHKILFNFYTAPIYFATGMNIIAILATLFFFVDVRKEQLPTISPVGSFWEQIQLLLKRSGVVWPIVLLCLFQIVSTRITSITVGTVTAPLFMSGYGWDGHKTVMVMAIGQAVVGIICVAIAALFVFARLGQRIHARITFMFGLVITVGLYIITYPWPKITVPVAVWNETSGLGCNPKEYGWCDGHVTQPAIWITLLVLVMGAGLPFLMISLDTIYSKVLGSGDQSMLQGVNMLVEDLTLVIGAIYSTAIFTKSGQGILWIVNGSITFIAAALWIASYRALAPYR</sequence>
<protein>
    <submittedName>
        <fullName evidence="6">Uncharacterized protein</fullName>
    </submittedName>
</protein>
<dbReference type="InterPro" id="IPR051068">
    <property type="entry name" value="MFS_Domain-Containing_Protein"/>
</dbReference>
<dbReference type="AlphaFoldDB" id="A0AA36G316"/>
<feature type="transmembrane region" description="Helical" evidence="5">
    <location>
        <begin position="349"/>
        <end position="370"/>
    </location>
</feature>
<keyword evidence="3 5" id="KW-1133">Transmembrane helix</keyword>
<comment type="subcellular location">
    <subcellularLocation>
        <location evidence="1">Membrane</location>
        <topology evidence="1">Multi-pass membrane protein</topology>
    </subcellularLocation>
</comment>
<dbReference type="GO" id="GO:0005765">
    <property type="term" value="C:lysosomal membrane"/>
    <property type="evidence" value="ECO:0007669"/>
    <property type="project" value="TreeGrafter"/>
</dbReference>
<keyword evidence="2 5" id="KW-0812">Transmembrane</keyword>
<feature type="transmembrane region" description="Helical" evidence="5">
    <location>
        <begin position="92"/>
        <end position="112"/>
    </location>
</feature>
<feature type="transmembrane region" description="Helical" evidence="5">
    <location>
        <begin position="391"/>
        <end position="409"/>
    </location>
</feature>
<dbReference type="Proteomes" id="UP001177023">
    <property type="component" value="Unassembled WGS sequence"/>
</dbReference>
<comment type="caution">
    <text evidence="6">The sequence shown here is derived from an EMBL/GenBank/DDBJ whole genome shotgun (WGS) entry which is preliminary data.</text>
</comment>
<dbReference type="InterPro" id="IPR011701">
    <property type="entry name" value="MFS"/>
</dbReference>
<keyword evidence="7" id="KW-1185">Reference proteome</keyword>